<evidence type="ECO:0000256" key="2">
    <source>
        <dbReference type="SAM" id="Phobius"/>
    </source>
</evidence>
<keyword evidence="3" id="KW-0732">Signal</keyword>
<feature type="compositionally biased region" description="Low complexity" evidence="1">
    <location>
        <begin position="48"/>
        <end position="67"/>
    </location>
</feature>
<gene>
    <name evidence="4" type="primary">Hypp5590</name>
    <name evidence="4" type="ORF">BLAG_LOCUS3051</name>
</gene>
<evidence type="ECO:0000256" key="1">
    <source>
        <dbReference type="SAM" id="MobiDB-lite"/>
    </source>
</evidence>
<keyword evidence="2" id="KW-0472">Membrane</keyword>
<sequence length="144" mass="15198">MLMVGYLLLFVAIQTSSGGDSATASSTTVPDSDEGGSTTAVDRGSLPNATVSSSSSSVKTSSNATTTMSHRSDERQNSGLTILRFYTVIVVLGISVLAGVILVVFGLFFKGEAFRKSADDRMKDNTREGFDRINSDLFLLGLSV</sequence>
<keyword evidence="2" id="KW-1133">Transmembrane helix</keyword>
<name>A0A8J9VQF9_BRALA</name>
<dbReference type="OrthoDB" id="10035496at2759"/>
<keyword evidence="5" id="KW-1185">Reference proteome</keyword>
<feature type="region of interest" description="Disordered" evidence="1">
    <location>
        <begin position="17"/>
        <end position="73"/>
    </location>
</feature>
<feature type="signal peptide" evidence="3">
    <location>
        <begin position="1"/>
        <end position="18"/>
    </location>
</feature>
<dbReference type="AlphaFoldDB" id="A0A8J9VQF9"/>
<keyword evidence="2" id="KW-0812">Transmembrane</keyword>
<feature type="chain" id="PRO_5035427575" evidence="3">
    <location>
        <begin position="19"/>
        <end position="144"/>
    </location>
</feature>
<reference evidence="4" key="1">
    <citation type="submission" date="2022-01" db="EMBL/GenBank/DDBJ databases">
        <authorList>
            <person name="Braso-Vives M."/>
        </authorList>
    </citation>
    <scope>NUCLEOTIDE SEQUENCE</scope>
</reference>
<feature type="transmembrane region" description="Helical" evidence="2">
    <location>
        <begin position="85"/>
        <end position="109"/>
    </location>
</feature>
<evidence type="ECO:0000313" key="5">
    <source>
        <dbReference type="Proteomes" id="UP000838412"/>
    </source>
</evidence>
<organism evidence="4 5">
    <name type="scientific">Branchiostoma lanceolatum</name>
    <name type="common">Common lancelet</name>
    <name type="synonym">Amphioxus lanceolatum</name>
    <dbReference type="NCBI Taxonomy" id="7740"/>
    <lineage>
        <taxon>Eukaryota</taxon>
        <taxon>Metazoa</taxon>
        <taxon>Chordata</taxon>
        <taxon>Cephalochordata</taxon>
        <taxon>Leptocardii</taxon>
        <taxon>Amphioxiformes</taxon>
        <taxon>Branchiostomatidae</taxon>
        <taxon>Branchiostoma</taxon>
    </lineage>
</organism>
<protein>
    <submittedName>
        <fullName evidence="4">Hypp5590 protein</fullName>
    </submittedName>
</protein>
<feature type="compositionally biased region" description="Low complexity" evidence="1">
    <location>
        <begin position="17"/>
        <end position="28"/>
    </location>
</feature>
<evidence type="ECO:0000256" key="3">
    <source>
        <dbReference type="SAM" id="SignalP"/>
    </source>
</evidence>
<accession>A0A8J9VQF9</accession>
<dbReference type="Proteomes" id="UP000838412">
    <property type="component" value="Chromosome 10"/>
</dbReference>
<dbReference type="EMBL" id="OV696695">
    <property type="protein sequence ID" value="CAH1238444.1"/>
    <property type="molecule type" value="Genomic_DNA"/>
</dbReference>
<proteinExistence type="predicted"/>
<evidence type="ECO:0000313" key="4">
    <source>
        <dbReference type="EMBL" id="CAH1238444.1"/>
    </source>
</evidence>